<dbReference type="EMBL" id="KQ258329">
    <property type="protein sequence ID" value="KOM26554.1"/>
    <property type="molecule type" value="Genomic_DNA"/>
</dbReference>
<dbReference type="PANTHER" id="PTHR11926">
    <property type="entry name" value="GLUCOSYL/GLUCURONOSYL TRANSFERASES"/>
    <property type="match status" value="1"/>
</dbReference>
<evidence type="ECO:0000256" key="2">
    <source>
        <dbReference type="ARBA" id="ARBA00022679"/>
    </source>
</evidence>
<protein>
    <recommendedName>
        <fullName evidence="4">Glycosyltransferase</fullName>
        <ecNumber evidence="4">2.4.1.-</ecNumber>
    </recommendedName>
</protein>
<reference evidence="7" key="1">
    <citation type="journal article" date="2015" name="Proc. Natl. Acad. Sci. U.S.A.">
        <title>Genome sequencing of adzuki bean (Vigna angularis) provides insight into high starch and low fat accumulation and domestication.</title>
        <authorList>
            <person name="Yang K."/>
            <person name="Tian Z."/>
            <person name="Chen C."/>
            <person name="Luo L."/>
            <person name="Zhao B."/>
            <person name="Wang Z."/>
            <person name="Yu L."/>
            <person name="Li Y."/>
            <person name="Sun Y."/>
            <person name="Li W."/>
            <person name="Chen Y."/>
            <person name="Li Y."/>
            <person name="Zhang Y."/>
            <person name="Ai D."/>
            <person name="Zhao J."/>
            <person name="Shang C."/>
            <person name="Ma Y."/>
            <person name="Wu B."/>
            <person name="Wang M."/>
            <person name="Gao L."/>
            <person name="Sun D."/>
            <person name="Zhang P."/>
            <person name="Guo F."/>
            <person name="Wang W."/>
            <person name="Li Y."/>
            <person name="Wang J."/>
            <person name="Varshney R.K."/>
            <person name="Wang J."/>
            <person name="Ling H.Q."/>
            <person name="Wan P."/>
        </authorList>
    </citation>
    <scope>NUCLEOTIDE SEQUENCE</scope>
    <source>
        <strain evidence="7">cv. Jingnong 6</strain>
    </source>
</reference>
<name>A0A0L9T8Y0_PHAAN</name>
<evidence type="ECO:0000256" key="4">
    <source>
        <dbReference type="RuleBase" id="RU362057"/>
    </source>
</evidence>
<dbReference type="FunFam" id="3.40.50.2000:FF:000019">
    <property type="entry name" value="Glycosyltransferase"/>
    <property type="match status" value="1"/>
</dbReference>
<dbReference type="GO" id="GO:0080043">
    <property type="term" value="F:quercetin 3-O-glucosyltransferase activity"/>
    <property type="evidence" value="ECO:0007669"/>
    <property type="project" value="TreeGrafter"/>
</dbReference>
<reference evidence="6" key="2">
    <citation type="submission" date="2015-02" db="EMBL/GenBank/DDBJ databases">
        <authorList>
            <person name="Chooi Y.-H."/>
        </authorList>
    </citation>
    <scope>NUCLEOTIDE SEQUENCE</scope>
    <source>
        <tissue evidence="6">Seedling</tissue>
    </source>
</reference>
<evidence type="ECO:0000313" key="7">
    <source>
        <dbReference type="Proteomes" id="UP000053144"/>
    </source>
</evidence>
<comment type="similarity">
    <text evidence="1 3">Belongs to the UDP-glycosyltransferase family.</text>
</comment>
<dbReference type="InterPro" id="IPR035595">
    <property type="entry name" value="UDP_glycos_trans_CS"/>
</dbReference>
<keyword evidence="3" id="KW-0328">Glycosyltransferase</keyword>
<dbReference type="OMA" id="LWIVREK"/>
<evidence type="ECO:0000313" key="5">
    <source>
        <dbReference type="EMBL" id="KAG2405278.1"/>
    </source>
</evidence>
<dbReference type="Gene3D" id="3.40.50.2000">
    <property type="entry name" value="Glycogen Phosphorylase B"/>
    <property type="match status" value="2"/>
</dbReference>
<proteinExistence type="inferred from homology"/>
<dbReference type="EC" id="2.4.1.-" evidence="4"/>
<dbReference type="AlphaFoldDB" id="A0A0L9T8Y0"/>
<dbReference type="PROSITE" id="PS00375">
    <property type="entry name" value="UDPGT"/>
    <property type="match status" value="1"/>
</dbReference>
<dbReference type="CDD" id="cd03784">
    <property type="entry name" value="GT1_Gtf-like"/>
    <property type="match status" value="1"/>
</dbReference>
<accession>A0A0L9T8Y0</accession>
<gene>
    <name evidence="5" type="ORF">HKW66_Vig0045330</name>
    <name evidence="6" type="ORF">LR48_Vigan293s000500</name>
</gene>
<keyword evidence="2 3" id="KW-0808">Transferase</keyword>
<evidence type="ECO:0000313" key="8">
    <source>
        <dbReference type="Proteomes" id="UP000743370"/>
    </source>
</evidence>
<sequence>MVVQRFLLVTFPSQGHLNPALQFAKRLISMGAHATLVVTLHLYRRITKKINIPGLSFLPFSDGFDDGFFPVNNTATDYHLYLSELQCRSSDFVSDLIVSTTAEGNPFIHVVYTLLVPWVADVARSFNLPTSLLWIETATVLDILYYYFHGYADYINEETMTEASCSINLPGLPFSLSQRDIPSFLLLWKRTMLSFTFPAFQEQILQLDREKNPTVLVNTFETLESAALRAVDGMNMIPIGPLIPSAFLDGRDPSDACFGGDIFPVSNDYVTWLDSKEEKSVVYVSFGSYLELSKGQMEEIARALFDCGRPFLWVIREKENQEEVLELGMELEKKGKIVTWCSQVEVLSHGSVGCFLTHCGWNSTMESLVSGVPMVAFPQWTDQMTNAKLVEDVWKIGLRVDHDVNEDGIVEGKKIKRCLDVVMGSGDRACELRKNSQKWMALARDAAMEGGSSENNLKAFFHHVGDKFMHTQTQN</sequence>
<reference evidence="5 8" key="3">
    <citation type="submission" date="2020-05" db="EMBL/GenBank/DDBJ databases">
        <title>Vigna angularis (adzuki bean) Var. LongXiaoDou No. 4 denovo assembly.</title>
        <authorList>
            <person name="Xiang H."/>
        </authorList>
    </citation>
    <scope>NUCLEOTIDE SEQUENCE [LARGE SCALE GENOMIC DNA]</scope>
    <source>
        <tissue evidence="5">Leaf</tissue>
    </source>
</reference>
<dbReference type="OrthoDB" id="5835829at2759"/>
<dbReference type="PANTHER" id="PTHR11926:SF1421">
    <property type="entry name" value="GLYCOSYLTRANSFERASE"/>
    <property type="match status" value="1"/>
</dbReference>
<dbReference type="EMBL" id="JABFOF010000002">
    <property type="protein sequence ID" value="KAG2405278.1"/>
    <property type="molecule type" value="Genomic_DNA"/>
</dbReference>
<dbReference type="KEGG" id="var:108319871"/>
<dbReference type="Proteomes" id="UP000053144">
    <property type="component" value="Unassembled WGS sequence"/>
</dbReference>
<dbReference type="GO" id="GO:0080044">
    <property type="term" value="F:quercetin 7-O-glucosyltransferase activity"/>
    <property type="evidence" value="ECO:0007669"/>
    <property type="project" value="TreeGrafter"/>
</dbReference>
<dbReference type="InterPro" id="IPR002213">
    <property type="entry name" value="UDP_glucos_trans"/>
</dbReference>
<evidence type="ECO:0000256" key="1">
    <source>
        <dbReference type="ARBA" id="ARBA00009995"/>
    </source>
</evidence>
<evidence type="ECO:0000313" key="6">
    <source>
        <dbReference type="EMBL" id="KOM26554.1"/>
    </source>
</evidence>
<dbReference type="Pfam" id="PF00201">
    <property type="entry name" value="UDPGT"/>
    <property type="match status" value="1"/>
</dbReference>
<evidence type="ECO:0000256" key="3">
    <source>
        <dbReference type="RuleBase" id="RU003718"/>
    </source>
</evidence>
<dbReference type="Gramene" id="KOM26554">
    <property type="protein sequence ID" value="KOM26554"/>
    <property type="gene ID" value="LR48_Vigan293s000500"/>
</dbReference>
<organism evidence="6 7">
    <name type="scientific">Phaseolus angularis</name>
    <name type="common">Azuki bean</name>
    <name type="synonym">Vigna angularis</name>
    <dbReference type="NCBI Taxonomy" id="3914"/>
    <lineage>
        <taxon>Eukaryota</taxon>
        <taxon>Viridiplantae</taxon>
        <taxon>Streptophyta</taxon>
        <taxon>Embryophyta</taxon>
        <taxon>Tracheophyta</taxon>
        <taxon>Spermatophyta</taxon>
        <taxon>Magnoliopsida</taxon>
        <taxon>eudicotyledons</taxon>
        <taxon>Gunneridae</taxon>
        <taxon>Pentapetalae</taxon>
        <taxon>rosids</taxon>
        <taxon>fabids</taxon>
        <taxon>Fabales</taxon>
        <taxon>Fabaceae</taxon>
        <taxon>Papilionoideae</taxon>
        <taxon>50 kb inversion clade</taxon>
        <taxon>NPAAA clade</taxon>
        <taxon>indigoferoid/millettioid clade</taxon>
        <taxon>Phaseoleae</taxon>
        <taxon>Vigna</taxon>
    </lineage>
</organism>
<dbReference type="Proteomes" id="UP000743370">
    <property type="component" value="Unassembled WGS sequence"/>
</dbReference>
<dbReference type="SUPFAM" id="SSF53756">
    <property type="entry name" value="UDP-Glycosyltransferase/glycogen phosphorylase"/>
    <property type="match status" value="1"/>
</dbReference>